<dbReference type="EMBL" id="CP111019">
    <property type="protein sequence ID" value="WAR11355.1"/>
    <property type="molecule type" value="Genomic_DNA"/>
</dbReference>
<feature type="compositionally biased region" description="Basic and acidic residues" evidence="1">
    <location>
        <begin position="1"/>
        <end position="10"/>
    </location>
</feature>
<protein>
    <submittedName>
        <fullName evidence="2">Uncharacterized protein</fullName>
    </submittedName>
</protein>
<dbReference type="Proteomes" id="UP001164746">
    <property type="component" value="Chromosome 8"/>
</dbReference>
<evidence type="ECO:0000313" key="2">
    <source>
        <dbReference type="EMBL" id="WAR11355.1"/>
    </source>
</evidence>
<evidence type="ECO:0000313" key="3">
    <source>
        <dbReference type="Proteomes" id="UP001164746"/>
    </source>
</evidence>
<accession>A0ABY7END5</accession>
<proteinExistence type="predicted"/>
<feature type="region of interest" description="Disordered" evidence="1">
    <location>
        <begin position="1"/>
        <end position="40"/>
    </location>
</feature>
<gene>
    <name evidence="2" type="ORF">MAR_025535</name>
</gene>
<keyword evidence="3" id="KW-1185">Reference proteome</keyword>
<evidence type="ECO:0000256" key="1">
    <source>
        <dbReference type="SAM" id="MobiDB-lite"/>
    </source>
</evidence>
<name>A0ABY7END5_MYAAR</name>
<sequence>MSMSDTEERQQVVLSLSEDSDETQPPSNASTELPSDCEESQQALQGLPYATQLLGPVFETGTGSSFLDLSTQLSQWTLIANKLGINLSSILDNDPPHVSELTYGSVIEIFSFCHSCKIDIKNITQILGKITNTNIANSRHLACQQKLHYLHISAENRCKRWGNKA</sequence>
<feature type="compositionally biased region" description="Polar residues" evidence="1">
    <location>
        <begin position="23"/>
        <end position="33"/>
    </location>
</feature>
<reference evidence="2" key="1">
    <citation type="submission" date="2022-11" db="EMBL/GenBank/DDBJ databases">
        <title>Centuries of genome instability and evolution in soft-shell clam transmissible cancer (bioRxiv).</title>
        <authorList>
            <person name="Hart S.F.M."/>
            <person name="Yonemitsu M.A."/>
            <person name="Giersch R.M."/>
            <person name="Beal B.F."/>
            <person name="Arriagada G."/>
            <person name="Davis B.W."/>
            <person name="Ostrander E.A."/>
            <person name="Goff S.P."/>
            <person name="Metzger M.J."/>
        </authorList>
    </citation>
    <scope>NUCLEOTIDE SEQUENCE</scope>
    <source>
        <strain evidence="2">MELC-2E11</strain>
        <tissue evidence="2">Siphon/mantle</tissue>
    </source>
</reference>
<organism evidence="2 3">
    <name type="scientific">Mya arenaria</name>
    <name type="common">Soft-shell clam</name>
    <dbReference type="NCBI Taxonomy" id="6604"/>
    <lineage>
        <taxon>Eukaryota</taxon>
        <taxon>Metazoa</taxon>
        <taxon>Spiralia</taxon>
        <taxon>Lophotrochozoa</taxon>
        <taxon>Mollusca</taxon>
        <taxon>Bivalvia</taxon>
        <taxon>Autobranchia</taxon>
        <taxon>Heteroconchia</taxon>
        <taxon>Euheterodonta</taxon>
        <taxon>Imparidentia</taxon>
        <taxon>Neoheterodontei</taxon>
        <taxon>Myida</taxon>
        <taxon>Myoidea</taxon>
        <taxon>Myidae</taxon>
        <taxon>Mya</taxon>
    </lineage>
</organism>